<keyword evidence="3 4" id="KW-0472">Membrane</keyword>
<evidence type="ECO:0000256" key="4">
    <source>
        <dbReference type="SAM" id="Phobius"/>
    </source>
</evidence>
<dbReference type="CDD" id="cd06174">
    <property type="entry name" value="MFS"/>
    <property type="match status" value="1"/>
</dbReference>
<name>A0A1Y1S0W9_9SPIO</name>
<feature type="transmembrane region" description="Helical" evidence="4">
    <location>
        <begin position="50"/>
        <end position="68"/>
    </location>
</feature>
<dbReference type="Proteomes" id="UP000192343">
    <property type="component" value="Unassembled WGS sequence"/>
</dbReference>
<dbReference type="SUPFAM" id="SSF48371">
    <property type="entry name" value="ARM repeat"/>
    <property type="match status" value="1"/>
</dbReference>
<feature type="transmembrane region" description="Helical" evidence="4">
    <location>
        <begin position="261"/>
        <end position="279"/>
    </location>
</feature>
<dbReference type="InterPro" id="IPR016024">
    <property type="entry name" value="ARM-type_fold"/>
</dbReference>
<feature type="transmembrane region" description="Helical" evidence="4">
    <location>
        <begin position="178"/>
        <end position="196"/>
    </location>
</feature>
<feature type="transmembrane region" description="Helical" evidence="4">
    <location>
        <begin position="352"/>
        <end position="378"/>
    </location>
</feature>
<dbReference type="STRING" id="1963862.B4O97_04765"/>
<dbReference type="InterPro" id="IPR036259">
    <property type="entry name" value="MFS_trans_sf"/>
</dbReference>
<feature type="transmembrane region" description="Helical" evidence="4">
    <location>
        <begin position="18"/>
        <end position="44"/>
    </location>
</feature>
<keyword evidence="1 4" id="KW-0812">Transmembrane</keyword>
<dbReference type="Pfam" id="PF07690">
    <property type="entry name" value="MFS_1"/>
    <property type="match status" value="1"/>
</dbReference>
<evidence type="ECO:0000256" key="3">
    <source>
        <dbReference type="ARBA" id="ARBA00023136"/>
    </source>
</evidence>
<dbReference type="GO" id="GO:0022857">
    <property type="term" value="F:transmembrane transporter activity"/>
    <property type="evidence" value="ECO:0007669"/>
    <property type="project" value="InterPro"/>
</dbReference>
<keyword evidence="2 4" id="KW-1133">Transmembrane helix</keyword>
<dbReference type="InterPro" id="IPR011701">
    <property type="entry name" value="MFS"/>
</dbReference>
<evidence type="ECO:0000256" key="2">
    <source>
        <dbReference type="ARBA" id="ARBA00022989"/>
    </source>
</evidence>
<dbReference type="Pfam" id="PF13646">
    <property type="entry name" value="HEAT_2"/>
    <property type="match status" value="1"/>
</dbReference>
<organism evidence="5 6">
    <name type="scientific">Marispirochaeta aestuarii</name>
    <dbReference type="NCBI Taxonomy" id="1963862"/>
    <lineage>
        <taxon>Bacteria</taxon>
        <taxon>Pseudomonadati</taxon>
        <taxon>Spirochaetota</taxon>
        <taxon>Spirochaetia</taxon>
        <taxon>Spirochaetales</taxon>
        <taxon>Spirochaetaceae</taxon>
        <taxon>Marispirochaeta</taxon>
    </lineage>
</organism>
<evidence type="ECO:0000256" key="1">
    <source>
        <dbReference type="ARBA" id="ARBA00022692"/>
    </source>
</evidence>
<protein>
    <submittedName>
        <fullName evidence="5">Uncharacterized protein</fullName>
    </submittedName>
</protein>
<feature type="transmembrane region" description="Helical" evidence="4">
    <location>
        <begin position="291"/>
        <end position="309"/>
    </location>
</feature>
<dbReference type="Gene3D" id="1.20.1250.20">
    <property type="entry name" value="MFS general substrate transporter like domains"/>
    <property type="match status" value="1"/>
</dbReference>
<feature type="transmembrane region" description="Helical" evidence="4">
    <location>
        <begin position="80"/>
        <end position="100"/>
    </location>
</feature>
<reference evidence="5 6" key="1">
    <citation type="submission" date="2017-03" db="EMBL/GenBank/DDBJ databases">
        <title>Draft Genome sequence of Marispirochaeta sp. strain JC444.</title>
        <authorList>
            <person name="Shivani Y."/>
            <person name="Subhash Y."/>
            <person name="Sasikala C."/>
            <person name="Ramana C."/>
        </authorList>
    </citation>
    <scope>NUCLEOTIDE SEQUENCE [LARGE SCALE GENOMIC DNA]</scope>
    <source>
        <strain evidence="5 6">JC444</strain>
    </source>
</reference>
<accession>A0A1Y1S0W9</accession>
<dbReference type="Gene3D" id="1.25.10.10">
    <property type="entry name" value="Leucine-rich Repeat Variant"/>
    <property type="match status" value="1"/>
</dbReference>
<feature type="transmembrane region" description="Helical" evidence="4">
    <location>
        <begin position="390"/>
        <end position="409"/>
    </location>
</feature>
<gene>
    <name evidence="5" type="ORF">B4O97_04765</name>
</gene>
<dbReference type="InterPro" id="IPR052528">
    <property type="entry name" value="Sugar_transport-like"/>
</dbReference>
<dbReference type="OrthoDB" id="367196at2"/>
<keyword evidence="6" id="KW-1185">Reference proteome</keyword>
<feature type="transmembrane region" description="Helical" evidence="4">
    <location>
        <begin position="106"/>
        <end position="124"/>
    </location>
</feature>
<sequence length="724" mass="80770">MITDFLTQDEREKGVRLLLWHALFNGLGYGFLAETIIYLLALQFNPSNTQLGFISSAIHIAGLVLLFVPRLTNGMNLRKLFFSAWMFRGAVSSFYVLLLFTRGQTAVVLILGIYALFCISRIVGASMAEPVQQMVASTETRGRFIAQMFISNQSARLVSQLISYLLTSIAIMSELNSLLVLIGLGVVTNTISALYLRRIPYREKSQYQKGSNLYRVLLRTVKNREQLLVIFIRCFSLSAAVLIGFTTPFLRVVVGYAQNMVFLYSLVGTAGMIVSGLFLRPIVDNVGSKPLLMASFTGQAAIFIIWAGLKDAPLGLFLGLGFFTTFLQASVFQLVARLVYNVIPEEDKISFMSLLNFITAVFSFLAGIAGGLLIDLAAKISLPFGSDYSLTFTAGSIYCAIAFLLVFSLRDQGSLGMRETANIIFSPRNFKTFLDIYTFNLTANPVKRQNILTALNFSPTPQAEQELRQILNNPIAPEKDQILISLYTNPRPRLLGLIIREAENPESAQRSSAIFALGAYPGEKSRNALRGLYQSEDPRVSCAAAKSLARIGNPVHPEELEGRLISVDLPTRAMQDLMVALSVAGEHERYLRSLFQLCPAYRGDYHLQSILALAAALEDYSPRLDLIYSRENNRSGGGLSIIIEETRPFKPFFDDLRTIQEYYRNGRHEELRDWCCRVVSDYTLDEHPVALSMKSDSGHPSSSLSLGRLYFTFQLMNLLRRPGK</sequence>
<dbReference type="EMBL" id="MWQY01000004">
    <property type="protein sequence ID" value="ORC36940.1"/>
    <property type="molecule type" value="Genomic_DNA"/>
</dbReference>
<proteinExistence type="predicted"/>
<feature type="transmembrane region" description="Helical" evidence="4">
    <location>
        <begin position="315"/>
        <end position="340"/>
    </location>
</feature>
<dbReference type="PANTHER" id="PTHR23526:SF2">
    <property type="entry name" value="MAJOR FACILITATOR SUPERFAMILY (MFS) PROFILE DOMAIN-CONTAINING PROTEIN"/>
    <property type="match status" value="1"/>
</dbReference>
<dbReference type="PANTHER" id="PTHR23526">
    <property type="entry name" value="INTEGRAL MEMBRANE TRANSPORT PROTEIN-RELATED"/>
    <property type="match status" value="1"/>
</dbReference>
<comment type="caution">
    <text evidence="5">The sequence shown here is derived from an EMBL/GenBank/DDBJ whole genome shotgun (WGS) entry which is preliminary data.</text>
</comment>
<dbReference type="InterPro" id="IPR011989">
    <property type="entry name" value="ARM-like"/>
</dbReference>
<dbReference type="AlphaFoldDB" id="A0A1Y1S0W9"/>
<evidence type="ECO:0000313" key="6">
    <source>
        <dbReference type="Proteomes" id="UP000192343"/>
    </source>
</evidence>
<feature type="transmembrane region" description="Helical" evidence="4">
    <location>
        <begin position="154"/>
        <end position="172"/>
    </location>
</feature>
<evidence type="ECO:0000313" key="5">
    <source>
        <dbReference type="EMBL" id="ORC36940.1"/>
    </source>
</evidence>
<dbReference type="SUPFAM" id="SSF103473">
    <property type="entry name" value="MFS general substrate transporter"/>
    <property type="match status" value="1"/>
</dbReference>
<dbReference type="RefSeq" id="WP_083048808.1">
    <property type="nucleotide sequence ID" value="NZ_MWQY01000004.1"/>
</dbReference>
<feature type="transmembrane region" description="Helical" evidence="4">
    <location>
        <begin position="227"/>
        <end position="249"/>
    </location>
</feature>